<feature type="region of interest" description="Disordered" evidence="1">
    <location>
        <begin position="21"/>
        <end position="40"/>
    </location>
</feature>
<proteinExistence type="predicted"/>
<protein>
    <submittedName>
        <fullName evidence="2">Putative secreted protein</fullName>
    </submittedName>
</protein>
<name>A0A2M4DBZ9_ANODA</name>
<organism evidence="2">
    <name type="scientific">Anopheles darlingi</name>
    <name type="common">Mosquito</name>
    <dbReference type="NCBI Taxonomy" id="43151"/>
    <lineage>
        <taxon>Eukaryota</taxon>
        <taxon>Metazoa</taxon>
        <taxon>Ecdysozoa</taxon>
        <taxon>Arthropoda</taxon>
        <taxon>Hexapoda</taxon>
        <taxon>Insecta</taxon>
        <taxon>Pterygota</taxon>
        <taxon>Neoptera</taxon>
        <taxon>Endopterygota</taxon>
        <taxon>Diptera</taxon>
        <taxon>Nematocera</taxon>
        <taxon>Culicoidea</taxon>
        <taxon>Culicidae</taxon>
        <taxon>Anophelinae</taxon>
        <taxon>Anopheles</taxon>
    </lineage>
</organism>
<accession>A0A2M4DBZ9</accession>
<evidence type="ECO:0000256" key="1">
    <source>
        <dbReference type="SAM" id="MobiDB-lite"/>
    </source>
</evidence>
<sequence length="78" mass="8145">MGVAYWVLSACTADLCQGERSAEGNGGGNVENPTNPPERTATLSLARVGRADEREWCVLQGLMPNASLEYGMCAGSGP</sequence>
<dbReference type="EMBL" id="GGFL01010919">
    <property type="protein sequence ID" value="MBW75097.1"/>
    <property type="molecule type" value="Transcribed_RNA"/>
</dbReference>
<dbReference type="AlphaFoldDB" id="A0A2M4DBZ9"/>
<reference evidence="2" key="1">
    <citation type="submission" date="2018-01" db="EMBL/GenBank/DDBJ databases">
        <title>An insight into the sialome of Amazonian anophelines.</title>
        <authorList>
            <person name="Ribeiro J.M."/>
            <person name="Scarpassa V."/>
            <person name="Calvo E."/>
        </authorList>
    </citation>
    <scope>NUCLEOTIDE SEQUENCE</scope>
</reference>
<evidence type="ECO:0000313" key="2">
    <source>
        <dbReference type="EMBL" id="MBW75097.1"/>
    </source>
</evidence>